<evidence type="ECO:0000313" key="3">
    <source>
        <dbReference type="EMBL" id="BDI15196.1"/>
    </source>
</evidence>
<proteinExistence type="predicted"/>
<dbReference type="Proteomes" id="UP001055453">
    <property type="component" value="Chromosome"/>
</dbReference>
<dbReference type="SUPFAM" id="SSF51120">
    <property type="entry name" value="beta-Roll"/>
    <property type="match status" value="1"/>
</dbReference>
<dbReference type="InterPro" id="IPR001343">
    <property type="entry name" value="Hemolysn_Ca-bd"/>
</dbReference>
<dbReference type="Gene3D" id="2.150.10.10">
    <property type="entry name" value="Serralysin-like metalloprotease, C-terminal"/>
    <property type="match status" value="2"/>
</dbReference>
<dbReference type="EMBL" id="AP025732">
    <property type="protein sequence ID" value="BDI15196.1"/>
    <property type="molecule type" value="Genomic_DNA"/>
</dbReference>
<evidence type="ECO:0000313" key="4">
    <source>
        <dbReference type="Proteomes" id="UP001055453"/>
    </source>
</evidence>
<keyword evidence="2" id="KW-0964">Secreted</keyword>
<dbReference type="NCBIfam" id="TIGR03661">
    <property type="entry name" value="T1SS_VCA0849"/>
    <property type="match status" value="1"/>
</dbReference>
<evidence type="ECO:0000256" key="1">
    <source>
        <dbReference type="ARBA" id="ARBA00004613"/>
    </source>
</evidence>
<gene>
    <name evidence="3" type="ORF">ANSO36C_09980</name>
</gene>
<dbReference type="PRINTS" id="PR00313">
    <property type="entry name" value="CABNDNGRPT"/>
</dbReference>
<sequence length="271" mass="29070">MWSSLSELDTIKFQGAGLTAQNLLLSQNGNNLEISFEGVADNKFILQNFPLENLDNLSTIGNILFDGQTRIRDSFDVFNANSTQSTIFNKNTVTFFNDLNNNVDGFDNSDDVINGQGGSDRIDGKSGNDLLRGGAGNDSLLGGTGNDIFVGGEDNDIVIGGSGNDIVIGGTSYDTLTGGSGHDQFIYQTLSDAGDTITDFNQSEDKLVLTDLFKSRGYGSSNPINDGNLKFVQSDTFTLVIYTEASYYSYTLATLDNFTATNLVIGTNVIV</sequence>
<reference evidence="3" key="1">
    <citation type="submission" date="2022-04" db="EMBL/GenBank/DDBJ databases">
        <title>Complete genome sequence of a cyanobacterium, Nostoc sp. SO-36, isolated in Antarctica.</title>
        <authorList>
            <person name="Kanesaki Y."/>
            <person name="Effendi D."/>
            <person name="Sakamoto T."/>
            <person name="Ohtani S."/>
            <person name="Awai K."/>
        </authorList>
    </citation>
    <scope>NUCLEOTIDE SEQUENCE</scope>
    <source>
        <strain evidence="3">SO-36</strain>
    </source>
</reference>
<dbReference type="PANTHER" id="PTHR38340:SF1">
    <property type="entry name" value="S-LAYER PROTEIN"/>
    <property type="match status" value="1"/>
</dbReference>
<evidence type="ECO:0000256" key="2">
    <source>
        <dbReference type="ARBA" id="ARBA00022525"/>
    </source>
</evidence>
<accession>A0ABM7YX42</accession>
<protein>
    <recommendedName>
        <fullName evidence="5">Calcium-binding protein</fullName>
    </recommendedName>
</protein>
<dbReference type="InterPro" id="IPR018511">
    <property type="entry name" value="Hemolysin-typ_Ca-bd_CS"/>
</dbReference>
<evidence type="ECO:0008006" key="5">
    <source>
        <dbReference type="Google" id="ProtNLM"/>
    </source>
</evidence>
<dbReference type="Pfam" id="PF00353">
    <property type="entry name" value="HemolysinCabind"/>
    <property type="match status" value="2"/>
</dbReference>
<name>A0ABM7YX42_NOSCO</name>
<comment type="subcellular location">
    <subcellularLocation>
        <location evidence="1">Secreted</location>
    </subcellularLocation>
</comment>
<keyword evidence="4" id="KW-1185">Reference proteome</keyword>
<organism evidence="3 4">
    <name type="scientific">Nostoc cf. commune SO-36</name>
    <dbReference type="NCBI Taxonomy" id="449208"/>
    <lineage>
        <taxon>Bacteria</taxon>
        <taxon>Bacillati</taxon>
        <taxon>Cyanobacteriota</taxon>
        <taxon>Cyanophyceae</taxon>
        <taxon>Nostocales</taxon>
        <taxon>Nostocaceae</taxon>
        <taxon>Nostoc</taxon>
    </lineage>
</organism>
<dbReference type="PROSITE" id="PS00330">
    <property type="entry name" value="HEMOLYSIN_CALCIUM"/>
    <property type="match status" value="2"/>
</dbReference>
<dbReference type="InterPro" id="IPR011049">
    <property type="entry name" value="Serralysin-like_metalloprot_C"/>
</dbReference>
<dbReference type="PANTHER" id="PTHR38340">
    <property type="entry name" value="S-LAYER PROTEIN"/>
    <property type="match status" value="1"/>
</dbReference>
<dbReference type="InterPro" id="IPR019960">
    <property type="entry name" value="T1SS_VCA0849"/>
</dbReference>
<dbReference type="RefSeq" id="WP_323374563.1">
    <property type="nucleotide sequence ID" value="NZ_AP025732.1"/>
</dbReference>
<dbReference type="InterPro" id="IPR050557">
    <property type="entry name" value="RTX_toxin/Mannuronan_C5-epim"/>
</dbReference>